<protein>
    <submittedName>
        <fullName evidence="3">Uncharacterized protein</fullName>
    </submittedName>
</protein>
<keyword evidence="2" id="KW-1133">Transmembrane helix</keyword>
<organism evidence="3 4">
    <name type="scientific">Caerostris extrusa</name>
    <name type="common">Bark spider</name>
    <name type="synonym">Caerostris bankana</name>
    <dbReference type="NCBI Taxonomy" id="172846"/>
    <lineage>
        <taxon>Eukaryota</taxon>
        <taxon>Metazoa</taxon>
        <taxon>Ecdysozoa</taxon>
        <taxon>Arthropoda</taxon>
        <taxon>Chelicerata</taxon>
        <taxon>Arachnida</taxon>
        <taxon>Araneae</taxon>
        <taxon>Araneomorphae</taxon>
        <taxon>Entelegynae</taxon>
        <taxon>Araneoidea</taxon>
        <taxon>Araneidae</taxon>
        <taxon>Caerostris</taxon>
    </lineage>
</organism>
<feature type="transmembrane region" description="Helical" evidence="2">
    <location>
        <begin position="96"/>
        <end position="114"/>
    </location>
</feature>
<keyword evidence="2" id="KW-0812">Transmembrane</keyword>
<keyword evidence="2" id="KW-0472">Membrane</keyword>
<evidence type="ECO:0000256" key="1">
    <source>
        <dbReference type="SAM" id="MobiDB-lite"/>
    </source>
</evidence>
<dbReference type="EMBL" id="BPLR01014134">
    <property type="protein sequence ID" value="GIY66588.1"/>
    <property type="molecule type" value="Genomic_DNA"/>
</dbReference>
<evidence type="ECO:0000313" key="4">
    <source>
        <dbReference type="Proteomes" id="UP001054945"/>
    </source>
</evidence>
<evidence type="ECO:0000313" key="3">
    <source>
        <dbReference type="EMBL" id="GIY66588.1"/>
    </source>
</evidence>
<dbReference type="Proteomes" id="UP001054945">
    <property type="component" value="Unassembled WGS sequence"/>
</dbReference>
<evidence type="ECO:0000256" key="2">
    <source>
        <dbReference type="SAM" id="Phobius"/>
    </source>
</evidence>
<proteinExistence type="predicted"/>
<gene>
    <name evidence="3" type="ORF">CEXT_331031</name>
</gene>
<sequence>MHYASKALSHHKPNKRNTSSKYPGLNRLLLRRQKAFPHPWIIGVPTPSTKKTLVLILYLNQGRLLLIKNRPLVPMETVGDHLEWRDLTQRVLQMKACPAFLSLGGIALFAVLGIDSI</sequence>
<name>A0AAV4VA87_CAEEX</name>
<keyword evidence="4" id="KW-1185">Reference proteome</keyword>
<feature type="region of interest" description="Disordered" evidence="1">
    <location>
        <begin position="1"/>
        <end position="22"/>
    </location>
</feature>
<comment type="caution">
    <text evidence="3">The sequence shown here is derived from an EMBL/GenBank/DDBJ whole genome shotgun (WGS) entry which is preliminary data.</text>
</comment>
<dbReference type="AlphaFoldDB" id="A0AAV4VA87"/>
<reference evidence="3 4" key="1">
    <citation type="submission" date="2021-06" db="EMBL/GenBank/DDBJ databases">
        <title>Caerostris extrusa draft genome.</title>
        <authorList>
            <person name="Kono N."/>
            <person name="Arakawa K."/>
        </authorList>
    </citation>
    <scope>NUCLEOTIDE SEQUENCE [LARGE SCALE GENOMIC DNA]</scope>
</reference>
<accession>A0AAV4VA87</accession>